<evidence type="ECO:0000259" key="2">
    <source>
        <dbReference type="PROSITE" id="PS51352"/>
    </source>
</evidence>
<keyword evidence="4" id="KW-1185">Reference proteome</keyword>
<dbReference type="CDD" id="cd02966">
    <property type="entry name" value="TlpA_like_family"/>
    <property type="match status" value="1"/>
</dbReference>
<dbReference type="PATRIC" id="fig|762836.4.peg.2015"/>
<dbReference type="InterPro" id="IPR013740">
    <property type="entry name" value="Redoxin"/>
</dbReference>
<dbReference type="Pfam" id="PF08534">
    <property type="entry name" value="Redoxin"/>
    <property type="match status" value="1"/>
</dbReference>
<dbReference type="PANTHER" id="PTHR42852">
    <property type="entry name" value="THIOL:DISULFIDE INTERCHANGE PROTEIN DSBE"/>
    <property type="match status" value="1"/>
</dbReference>
<evidence type="ECO:0000313" key="4">
    <source>
        <dbReference type="Proteomes" id="UP000175989"/>
    </source>
</evidence>
<keyword evidence="1" id="KW-1133">Transmembrane helix</keyword>
<dbReference type="InterPro" id="IPR036249">
    <property type="entry name" value="Thioredoxin-like_sf"/>
</dbReference>
<feature type="transmembrane region" description="Helical" evidence="1">
    <location>
        <begin position="20"/>
        <end position="38"/>
    </location>
</feature>
<reference evidence="4" key="1">
    <citation type="journal article" date="2016" name="Front. Microbiol.">
        <title>Molecular Keys to the Janthinobacterium and Duganella spp. Interaction with the Plant Pathogen Fusarium graminearum.</title>
        <authorList>
            <person name="Haack F.S."/>
            <person name="Poehlein A."/>
            <person name="Kroger C."/>
            <person name="Voigt C.A."/>
            <person name="Piepenbring M."/>
            <person name="Bode H.B."/>
            <person name="Daniel R."/>
            <person name="Schafer W."/>
            <person name="Streit W.R."/>
        </authorList>
    </citation>
    <scope>NUCLEOTIDE SEQUENCE [LARGE SCALE GENOMIC DNA]</scope>
    <source>
        <strain evidence="4">T54</strain>
    </source>
</reference>
<keyword evidence="1" id="KW-0472">Membrane</keyword>
<gene>
    <name evidence="3" type="primary">resA_2</name>
    <name evidence="3" type="ORF">DUPY_19420</name>
</gene>
<dbReference type="EMBL" id="LROM01000073">
    <property type="protein sequence ID" value="OFA03103.1"/>
    <property type="molecule type" value="Genomic_DNA"/>
</dbReference>
<evidence type="ECO:0000313" key="3">
    <source>
        <dbReference type="EMBL" id="OFA03103.1"/>
    </source>
</evidence>
<comment type="caution">
    <text evidence="3">The sequence shown here is derived from an EMBL/GenBank/DDBJ whole genome shotgun (WGS) entry which is preliminary data.</text>
</comment>
<dbReference type="GO" id="GO:0016491">
    <property type="term" value="F:oxidoreductase activity"/>
    <property type="evidence" value="ECO:0007669"/>
    <property type="project" value="InterPro"/>
</dbReference>
<dbReference type="SUPFAM" id="SSF52833">
    <property type="entry name" value="Thioredoxin-like"/>
    <property type="match status" value="1"/>
</dbReference>
<keyword evidence="1" id="KW-0812">Transmembrane</keyword>
<protein>
    <submittedName>
        <fullName evidence="3">Thiol-disulfide oxidoreductase ResA</fullName>
    </submittedName>
</protein>
<dbReference type="InterPro" id="IPR013766">
    <property type="entry name" value="Thioredoxin_domain"/>
</dbReference>
<feature type="domain" description="Thioredoxin" evidence="2">
    <location>
        <begin position="38"/>
        <end position="178"/>
    </location>
</feature>
<dbReference type="RefSeq" id="WP_070247641.1">
    <property type="nucleotide sequence ID" value="NZ_LROM01000073.1"/>
</dbReference>
<name>A0A1E7WTP8_9BURK</name>
<dbReference type="PANTHER" id="PTHR42852:SF18">
    <property type="entry name" value="CHROMOSOME UNDETERMINED SCAFFOLD_47, WHOLE GENOME SHOTGUN SEQUENCE"/>
    <property type="match status" value="1"/>
</dbReference>
<dbReference type="OrthoDB" id="9811352at2"/>
<accession>A0A1E7WTP8</accession>
<dbReference type="PROSITE" id="PS51352">
    <property type="entry name" value="THIOREDOXIN_2"/>
    <property type="match status" value="1"/>
</dbReference>
<organism evidence="3 4">
    <name type="scientific">Duganella phyllosphaerae</name>
    <dbReference type="NCBI Taxonomy" id="762836"/>
    <lineage>
        <taxon>Bacteria</taxon>
        <taxon>Pseudomonadati</taxon>
        <taxon>Pseudomonadota</taxon>
        <taxon>Betaproteobacteria</taxon>
        <taxon>Burkholderiales</taxon>
        <taxon>Oxalobacteraceae</taxon>
        <taxon>Telluria group</taxon>
        <taxon>Duganella</taxon>
    </lineage>
</organism>
<evidence type="ECO:0000256" key="1">
    <source>
        <dbReference type="SAM" id="Phobius"/>
    </source>
</evidence>
<dbReference type="Gene3D" id="3.40.30.10">
    <property type="entry name" value="Glutaredoxin"/>
    <property type="match status" value="1"/>
</dbReference>
<proteinExistence type="predicted"/>
<dbReference type="Proteomes" id="UP000175989">
    <property type="component" value="Unassembled WGS sequence"/>
</dbReference>
<dbReference type="AlphaFoldDB" id="A0A1E7WTP8"/>
<dbReference type="InterPro" id="IPR050553">
    <property type="entry name" value="Thioredoxin_ResA/DsbE_sf"/>
</dbReference>
<sequence>MSTTTSTVASPESSRAWVKPVIAAVALAVIGAVAYVTLSKRPVAPEVTFVTIKGEKIAPADLRGKVVMVNFWATSCTTCVAEMPQMVETYNKFKDDGLEFVAVAMSYDPPNYVVNYADTRKLPFKVALDTDGSAAKAYGDVAMTPTTFVIAKDGKILKKYVGQPDFPALHKLLATSLKS</sequence>